<sequence length="175" mass="19314">MRVFLLLLLAAVAHGFTVAPRASPRGMVASKRSSVSFVSLAAKKEDPLEDIKMDMVDGEEEEIKMDMVDGEEEEGKITMNAIKKYGVAGSLSYFVTELLFWLFAIPVASFSFFKTAGHWPDFGDNTDRVTVLGFVFAASNVARLALPLRLGVAFAVAPWVDENIVQKFKKDEDSE</sequence>
<organism evidence="2">
    <name type="scientific">Phaeomonas parva</name>
    <dbReference type="NCBI Taxonomy" id="124430"/>
    <lineage>
        <taxon>Eukaryota</taxon>
        <taxon>Sar</taxon>
        <taxon>Stramenopiles</taxon>
        <taxon>Ochrophyta</taxon>
        <taxon>Pinguiophyceae</taxon>
        <taxon>Pinguiochrysidales</taxon>
        <taxon>Pinguiochrysidaceae</taxon>
        <taxon>Phaeomonas</taxon>
    </lineage>
</organism>
<accession>A0A7S1TS87</accession>
<name>A0A7S1TS87_9STRA</name>
<evidence type="ECO:0000256" key="1">
    <source>
        <dbReference type="SAM" id="SignalP"/>
    </source>
</evidence>
<protein>
    <recommendedName>
        <fullName evidence="3">DUF1279 domain-containing protein</fullName>
    </recommendedName>
</protein>
<proteinExistence type="predicted"/>
<gene>
    <name evidence="2" type="ORF">PPAR1163_LOCUS3114</name>
</gene>
<feature type="chain" id="PRO_5030540548" description="DUF1279 domain-containing protein" evidence="1">
    <location>
        <begin position="16"/>
        <end position="175"/>
    </location>
</feature>
<evidence type="ECO:0008006" key="3">
    <source>
        <dbReference type="Google" id="ProtNLM"/>
    </source>
</evidence>
<keyword evidence="1" id="KW-0732">Signal</keyword>
<dbReference type="AlphaFoldDB" id="A0A7S1TS87"/>
<evidence type="ECO:0000313" key="2">
    <source>
        <dbReference type="EMBL" id="CAD9244766.1"/>
    </source>
</evidence>
<reference evidence="2" key="1">
    <citation type="submission" date="2021-01" db="EMBL/GenBank/DDBJ databases">
        <authorList>
            <person name="Corre E."/>
            <person name="Pelletier E."/>
            <person name="Niang G."/>
            <person name="Scheremetjew M."/>
            <person name="Finn R."/>
            <person name="Kale V."/>
            <person name="Holt S."/>
            <person name="Cochrane G."/>
            <person name="Meng A."/>
            <person name="Brown T."/>
            <person name="Cohen L."/>
        </authorList>
    </citation>
    <scope>NUCLEOTIDE SEQUENCE</scope>
    <source>
        <strain evidence="2">CCMP2877</strain>
    </source>
</reference>
<dbReference type="EMBL" id="HBGJ01005124">
    <property type="protein sequence ID" value="CAD9244766.1"/>
    <property type="molecule type" value="Transcribed_RNA"/>
</dbReference>
<feature type="signal peptide" evidence="1">
    <location>
        <begin position="1"/>
        <end position="15"/>
    </location>
</feature>